<reference evidence="2" key="1">
    <citation type="journal article" date="2019" name="Int. J. Syst. Evol. Microbiol.">
        <title>The Global Catalogue of Microorganisms (GCM) 10K type strain sequencing project: providing services to taxonomists for standard genome sequencing and annotation.</title>
        <authorList>
            <consortium name="The Broad Institute Genomics Platform"/>
            <consortium name="The Broad Institute Genome Sequencing Center for Infectious Disease"/>
            <person name="Wu L."/>
            <person name="Ma J."/>
        </authorList>
    </citation>
    <scope>NUCLEOTIDE SEQUENCE [LARGE SCALE GENOMIC DNA]</scope>
    <source>
        <strain evidence="2">JCM 17841</strain>
    </source>
</reference>
<dbReference type="GO" id="GO:0008168">
    <property type="term" value="F:methyltransferase activity"/>
    <property type="evidence" value="ECO:0007669"/>
    <property type="project" value="UniProtKB-KW"/>
</dbReference>
<organism evidence="1 2">
    <name type="scientific">Hymenobacter ginsengisoli</name>
    <dbReference type="NCBI Taxonomy" id="1051626"/>
    <lineage>
        <taxon>Bacteria</taxon>
        <taxon>Pseudomonadati</taxon>
        <taxon>Bacteroidota</taxon>
        <taxon>Cytophagia</taxon>
        <taxon>Cytophagales</taxon>
        <taxon>Hymenobacteraceae</taxon>
        <taxon>Hymenobacter</taxon>
    </lineage>
</organism>
<keyword evidence="1" id="KW-0808">Transferase</keyword>
<dbReference type="SUPFAM" id="SSF53335">
    <property type="entry name" value="S-adenosyl-L-methionine-dependent methyltransferases"/>
    <property type="match status" value="1"/>
</dbReference>
<dbReference type="Gene3D" id="3.40.50.150">
    <property type="entry name" value="Vaccinia Virus protein VP39"/>
    <property type="match status" value="1"/>
</dbReference>
<sequence>MPAGLAPFTFKSALPAICPAPFLMPHQAPDLIGQALLDYQHGHHAAALTVQCSAADEEQLPAAYFFRTLLAMPELERQALDECRGRVLDLGAGAGCHALELQSRGFADVRAIDQSAGAVQVMQARGVQQVAQHDILDKRGKDERPYDTILMLMNGLGLTGTLEGLDKFLAHARTLLAPDGQILGTSSDISYLYEDEDGALVFNLNGPYYGEVTYTFQYKDQTGEPFPWLFIDASLLEDAARQAGYEVEFLGEDEGGQYLVRLTLAGGFEPAID</sequence>
<dbReference type="CDD" id="cd02440">
    <property type="entry name" value="AdoMet_MTases"/>
    <property type="match status" value="1"/>
</dbReference>
<evidence type="ECO:0000313" key="1">
    <source>
        <dbReference type="EMBL" id="GAA4504330.1"/>
    </source>
</evidence>
<keyword evidence="2" id="KW-1185">Reference proteome</keyword>
<comment type="caution">
    <text evidence="1">The sequence shown here is derived from an EMBL/GenBank/DDBJ whole genome shotgun (WGS) entry which is preliminary data.</text>
</comment>
<keyword evidence="1" id="KW-0489">Methyltransferase</keyword>
<dbReference type="Proteomes" id="UP001501243">
    <property type="component" value="Unassembled WGS sequence"/>
</dbReference>
<protein>
    <submittedName>
        <fullName evidence="1">Class I SAM-dependent methyltransferase</fullName>
    </submittedName>
</protein>
<name>A0ABP8QP49_9BACT</name>
<dbReference type="GO" id="GO:0032259">
    <property type="term" value="P:methylation"/>
    <property type="evidence" value="ECO:0007669"/>
    <property type="project" value="UniProtKB-KW"/>
</dbReference>
<evidence type="ECO:0000313" key="2">
    <source>
        <dbReference type="Proteomes" id="UP001501243"/>
    </source>
</evidence>
<accession>A0ABP8QP49</accession>
<proteinExistence type="predicted"/>
<dbReference type="EMBL" id="BAABGQ010000008">
    <property type="protein sequence ID" value="GAA4504330.1"/>
    <property type="molecule type" value="Genomic_DNA"/>
</dbReference>
<dbReference type="InterPro" id="IPR029063">
    <property type="entry name" value="SAM-dependent_MTases_sf"/>
</dbReference>
<gene>
    <name evidence="1" type="ORF">GCM10023172_30430</name>
</gene>
<dbReference type="Pfam" id="PF13489">
    <property type="entry name" value="Methyltransf_23"/>
    <property type="match status" value="1"/>
</dbReference>